<gene>
    <name evidence="5" type="ordered locus">Oweho_2410</name>
</gene>
<dbReference type="eggNOG" id="COG2207">
    <property type="taxonomic scope" value="Bacteria"/>
</dbReference>
<evidence type="ECO:0000259" key="4">
    <source>
        <dbReference type="PROSITE" id="PS01124"/>
    </source>
</evidence>
<dbReference type="HOGENOM" id="CLU_000445_88_2_10"/>
<dbReference type="EMBL" id="CP003156">
    <property type="protein sequence ID" value="AEV33380.1"/>
    <property type="molecule type" value="Genomic_DNA"/>
</dbReference>
<dbReference type="SUPFAM" id="SSF46689">
    <property type="entry name" value="Homeodomain-like"/>
    <property type="match status" value="1"/>
</dbReference>
<feature type="domain" description="HTH araC/xylS-type" evidence="4">
    <location>
        <begin position="191"/>
        <end position="289"/>
    </location>
</feature>
<dbReference type="SMART" id="SM00342">
    <property type="entry name" value="HTH_ARAC"/>
    <property type="match status" value="1"/>
</dbReference>
<keyword evidence="2 5" id="KW-0238">DNA-binding</keyword>
<dbReference type="Gene3D" id="1.10.10.60">
    <property type="entry name" value="Homeodomain-like"/>
    <property type="match status" value="1"/>
</dbReference>
<dbReference type="Proteomes" id="UP000005631">
    <property type="component" value="Chromosome"/>
</dbReference>
<evidence type="ECO:0000256" key="2">
    <source>
        <dbReference type="ARBA" id="ARBA00023125"/>
    </source>
</evidence>
<dbReference type="PANTHER" id="PTHR43280:SF32">
    <property type="entry name" value="TRANSCRIPTIONAL REGULATORY PROTEIN"/>
    <property type="match status" value="1"/>
</dbReference>
<dbReference type="PRINTS" id="PR00032">
    <property type="entry name" value="HTHARAC"/>
</dbReference>
<evidence type="ECO:0000313" key="6">
    <source>
        <dbReference type="Proteomes" id="UP000005631"/>
    </source>
</evidence>
<dbReference type="InterPro" id="IPR037923">
    <property type="entry name" value="HTH-like"/>
</dbReference>
<dbReference type="Gene3D" id="2.60.120.10">
    <property type="entry name" value="Jelly Rolls"/>
    <property type="match status" value="1"/>
</dbReference>
<proteinExistence type="predicted"/>
<dbReference type="GO" id="GO:0003700">
    <property type="term" value="F:DNA-binding transcription factor activity"/>
    <property type="evidence" value="ECO:0007669"/>
    <property type="project" value="InterPro"/>
</dbReference>
<keyword evidence="1" id="KW-0805">Transcription regulation</keyword>
<protein>
    <submittedName>
        <fullName evidence="5">DNA-binding domain-containing protein, AraC-type</fullName>
    </submittedName>
</protein>
<dbReference type="PANTHER" id="PTHR43280">
    <property type="entry name" value="ARAC-FAMILY TRANSCRIPTIONAL REGULATOR"/>
    <property type="match status" value="1"/>
</dbReference>
<dbReference type="GO" id="GO:0043565">
    <property type="term" value="F:sequence-specific DNA binding"/>
    <property type="evidence" value="ECO:0007669"/>
    <property type="project" value="InterPro"/>
</dbReference>
<dbReference type="Pfam" id="PF02311">
    <property type="entry name" value="AraC_binding"/>
    <property type="match status" value="1"/>
</dbReference>
<accession>G8R715</accession>
<dbReference type="SUPFAM" id="SSF51215">
    <property type="entry name" value="Regulatory protein AraC"/>
    <property type="match status" value="1"/>
</dbReference>
<dbReference type="InterPro" id="IPR018060">
    <property type="entry name" value="HTH_AraC"/>
</dbReference>
<dbReference type="Pfam" id="PF12833">
    <property type="entry name" value="HTH_18"/>
    <property type="match status" value="1"/>
</dbReference>
<evidence type="ECO:0000313" key="5">
    <source>
        <dbReference type="EMBL" id="AEV33380.1"/>
    </source>
</evidence>
<dbReference type="OrthoDB" id="1096411at2"/>
<dbReference type="STRING" id="926562.Oweho_2410"/>
<dbReference type="InterPro" id="IPR020449">
    <property type="entry name" value="Tscrpt_reg_AraC-type_HTH"/>
</dbReference>
<sequence>MDEVKVLHIDQFEEQGGTLNFYCNDFKSHLNDHFHSITHAHKHDFFLTVVFTAGSGTHEIDFAKFPIRPGSVFMMSPGQVHSWTFTDDIDGFIFFHSQEFFDKHYAARSIYQFPFFYSTQNSPGLQLGSKQVEKLMGYFEELLKESENQNALAYQKLVTLVDLIYLDLSNWYLQEPTHAAIGAGGYSAKLRELGRFIDENFVENKSAAFYADKMNITTKHLNRIVKTTLDQTTSSLILNRVILEAKRRIVYENGDLSQIAYSFGYEDYAYFSKLFKARTGFTPKGFRAKYK</sequence>
<keyword evidence="6" id="KW-1185">Reference proteome</keyword>
<evidence type="ECO:0000256" key="1">
    <source>
        <dbReference type="ARBA" id="ARBA00023015"/>
    </source>
</evidence>
<dbReference type="AlphaFoldDB" id="G8R715"/>
<dbReference type="InterPro" id="IPR014710">
    <property type="entry name" value="RmlC-like_jellyroll"/>
</dbReference>
<reference evidence="5 6" key="1">
    <citation type="journal article" date="2012" name="Stand. Genomic Sci.">
        <title>Genome sequence of the orange-pigmented seawater bacterium Owenweeksia hongkongensis type strain (UST20020801(T)).</title>
        <authorList>
            <person name="Riedel T."/>
            <person name="Held B."/>
            <person name="Nolan M."/>
            <person name="Lucas S."/>
            <person name="Lapidus A."/>
            <person name="Tice H."/>
            <person name="Del Rio T.G."/>
            <person name="Cheng J.F."/>
            <person name="Han C."/>
            <person name="Tapia R."/>
            <person name="Goodwin L.A."/>
            <person name="Pitluck S."/>
            <person name="Liolios K."/>
            <person name="Mavromatis K."/>
            <person name="Pagani I."/>
            <person name="Ivanova N."/>
            <person name="Mikhailova N."/>
            <person name="Pati A."/>
            <person name="Chen A."/>
            <person name="Palaniappan K."/>
            <person name="Rohde M."/>
            <person name="Tindall B.J."/>
            <person name="Detter J.C."/>
            <person name="Goker M."/>
            <person name="Woyke T."/>
            <person name="Bristow J."/>
            <person name="Eisen J.A."/>
            <person name="Markowitz V."/>
            <person name="Hugenholtz P."/>
            <person name="Klenk H.P."/>
            <person name="Kyrpides N.C."/>
        </authorList>
    </citation>
    <scope>NUCLEOTIDE SEQUENCE</scope>
    <source>
        <strain evidence="6">DSM 17368 / JCM 12287 / NRRL B-23963</strain>
    </source>
</reference>
<name>G8R715_OWEHD</name>
<dbReference type="eggNOG" id="COG0662">
    <property type="taxonomic scope" value="Bacteria"/>
</dbReference>
<dbReference type="InterPro" id="IPR009057">
    <property type="entry name" value="Homeodomain-like_sf"/>
</dbReference>
<keyword evidence="3" id="KW-0804">Transcription</keyword>
<dbReference type="InterPro" id="IPR003313">
    <property type="entry name" value="AraC-bd"/>
</dbReference>
<evidence type="ECO:0000256" key="3">
    <source>
        <dbReference type="ARBA" id="ARBA00023163"/>
    </source>
</evidence>
<dbReference type="KEGG" id="oho:Oweho_2410"/>
<dbReference type="PROSITE" id="PS01124">
    <property type="entry name" value="HTH_ARAC_FAMILY_2"/>
    <property type="match status" value="1"/>
</dbReference>
<organism evidence="5 6">
    <name type="scientific">Owenweeksia hongkongensis (strain DSM 17368 / CIP 108786 / JCM 12287 / NRRL B-23963 / UST20020801)</name>
    <dbReference type="NCBI Taxonomy" id="926562"/>
    <lineage>
        <taxon>Bacteria</taxon>
        <taxon>Pseudomonadati</taxon>
        <taxon>Bacteroidota</taxon>
        <taxon>Flavobacteriia</taxon>
        <taxon>Flavobacteriales</taxon>
        <taxon>Owenweeksiaceae</taxon>
        <taxon>Owenweeksia</taxon>
    </lineage>
</organism>
<dbReference type="RefSeq" id="WP_014202729.1">
    <property type="nucleotide sequence ID" value="NC_016599.1"/>
</dbReference>